<protein>
    <submittedName>
        <fullName evidence="3">RNA-binding protein YlmH</fullName>
    </submittedName>
</protein>
<dbReference type="AlphaFoldDB" id="A0A2V2FM55"/>
<comment type="caution">
    <text evidence="3">The sequence shown here is derived from an EMBL/GenBank/DDBJ whole genome shotgun (WGS) entry which is preliminary data.</text>
</comment>
<dbReference type="SUPFAM" id="SSF55174">
    <property type="entry name" value="Alpha-L RNA-binding motif"/>
    <property type="match status" value="1"/>
</dbReference>
<dbReference type="Proteomes" id="UP000247612">
    <property type="component" value="Unassembled WGS sequence"/>
</dbReference>
<proteinExistence type="predicted"/>
<evidence type="ECO:0000256" key="1">
    <source>
        <dbReference type="PROSITE-ProRule" id="PRU00182"/>
    </source>
</evidence>
<evidence type="ECO:0000313" key="4">
    <source>
        <dbReference type="Proteomes" id="UP000247612"/>
    </source>
</evidence>
<name>A0A2V2FM55_9FIRM</name>
<sequence length="252" mass="28626">MNNDWLIHFKGYEEQAKRFDDLVDAVVFKHRQIITPFLNEPEQEVLKKVVGSRCFMKLDGGYPEAEKKRALLCFDESEDQKVDLTLLKAEYAQTYVKLSHRDALGALLNIGLRSDQFGDISVKEGVIYVYTVSEVAQYIIDECRKIGRASIRFKICDQPAVIEKDIRWIQKIVSGNRLDTLVAACCNLSRSKAAALIKGGNVQVNHLLLEDCSALCNNNAVLSIRGYGRFIYKGICKQTKKEHYVIELGLFQ</sequence>
<dbReference type="Gene3D" id="3.10.290.10">
    <property type="entry name" value="RNA-binding S4 domain"/>
    <property type="match status" value="1"/>
</dbReference>
<dbReference type="Gene3D" id="3.30.1370.160">
    <property type="match status" value="1"/>
</dbReference>
<dbReference type="RefSeq" id="WP_022936753.1">
    <property type="nucleotide sequence ID" value="NZ_CABKRQ010000001.1"/>
</dbReference>
<dbReference type="InterPro" id="IPR040591">
    <property type="entry name" value="RqcP2_RBD"/>
</dbReference>
<dbReference type="InterPro" id="IPR012677">
    <property type="entry name" value="Nucleotide-bd_a/b_plait_sf"/>
</dbReference>
<organism evidence="3 4">
    <name type="scientific">Dielma fastidiosa</name>
    <dbReference type="NCBI Taxonomy" id="1034346"/>
    <lineage>
        <taxon>Bacteria</taxon>
        <taxon>Bacillati</taxon>
        <taxon>Bacillota</taxon>
        <taxon>Erysipelotrichia</taxon>
        <taxon>Erysipelotrichales</taxon>
        <taxon>Erysipelotrichaceae</taxon>
        <taxon>Dielma</taxon>
    </lineage>
</organism>
<evidence type="ECO:0000313" key="3">
    <source>
        <dbReference type="EMBL" id="PXX78221.1"/>
    </source>
</evidence>
<dbReference type="PROSITE" id="PS50889">
    <property type="entry name" value="S4"/>
    <property type="match status" value="1"/>
</dbReference>
<keyword evidence="1" id="KW-0694">RNA-binding</keyword>
<dbReference type="CDD" id="cd00165">
    <property type="entry name" value="S4"/>
    <property type="match status" value="1"/>
</dbReference>
<dbReference type="GO" id="GO:0003723">
    <property type="term" value="F:RNA binding"/>
    <property type="evidence" value="ECO:0007669"/>
    <property type="project" value="UniProtKB-KW"/>
</dbReference>
<feature type="domain" description="RNA-binding S4" evidence="2">
    <location>
        <begin position="176"/>
        <end position="236"/>
    </location>
</feature>
<dbReference type="InterPro" id="IPR002942">
    <property type="entry name" value="S4_RNA-bd"/>
</dbReference>
<dbReference type="OrthoDB" id="9812787at2"/>
<dbReference type="Pfam" id="PF17774">
    <property type="entry name" value="YlmH_RBD"/>
    <property type="match status" value="1"/>
</dbReference>
<keyword evidence="4" id="KW-1185">Reference proteome</keyword>
<dbReference type="SMART" id="SM00363">
    <property type="entry name" value="S4"/>
    <property type="match status" value="1"/>
</dbReference>
<dbReference type="InterPro" id="IPR036986">
    <property type="entry name" value="S4_RNA-bd_sf"/>
</dbReference>
<dbReference type="Gene3D" id="3.30.70.330">
    <property type="match status" value="1"/>
</dbReference>
<accession>A0A2V2FM55</accession>
<reference evidence="3 4" key="1">
    <citation type="submission" date="2018-05" db="EMBL/GenBank/DDBJ databases">
        <title>Genomic Encyclopedia of Type Strains, Phase IV (KMG-IV): sequencing the most valuable type-strain genomes for metagenomic binning, comparative biology and taxonomic classification.</title>
        <authorList>
            <person name="Goeker M."/>
        </authorList>
    </citation>
    <scope>NUCLEOTIDE SEQUENCE [LARGE SCALE GENOMIC DNA]</scope>
    <source>
        <strain evidence="3 4">JC118</strain>
    </source>
</reference>
<dbReference type="STRING" id="1034346.GCA_000313565_00449"/>
<evidence type="ECO:0000259" key="2">
    <source>
        <dbReference type="SMART" id="SM00363"/>
    </source>
</evidence>
<dbReference type="EMBL" id="QJKH01000008">
    <property type="protein sequence ID" value="PXX78221.1"/>
    <property type="molecule type" value="Genomic_DNA"/>
</dbReference>
<gene>
    <name evidence="3" type="ORF">DES51_108149</name>
</gene>